<reference evidence="3" key="2">
    <citation type="submission" date="2019-11" db="EMBL/GenBank/DDBJ databases">
        <authorList>
            <consortium name="PulseNet: The National Subtyping Network for Foodborne Disease Surveillance"/>
            <person name="Tarr C.L."/>
            <person name="Trees E."/>
            <person name="Katz L.S."/>
            <person name="Carleton-Romer H.A."/>
            <person name="Stroika S."/>
            <person name="Kucerova Z."/>
            <person name="Roache K.F."/>
            <person name="Sabol A.L."/>
            <person name="Besser J."/>
            <person name="Gerner-Smidt P."/>
        </authorList>
    </citation>
    <scope>NUCLEOTIDE SEQUENCE</scope>
    <source>
        <strain evidence="3">PNUSAV001129</strain>
    </source>
</reference>
<dbReference type="InterPro" id="IPR029062">
    <property type="entry name" value="Class_I_gatase-like"/>
</dbReference>
<evidence type="ECO:0000313" key="5">
    <source>
        <dbReference type="Proteomes" id="UP000054316"/>
    </source>
</evidence>
<sequence length="228" mass="24748">MGKNGLKNALQLLIATLVLFFGMLQTAHAADKRIGILVYDGVLTSDVTAPLEVFGVASRLTWFSDYDVLTISVSDQKTITTEEGLKIGVDAWIGDLPELDVLVLTSSYDMDALIENKDLIHFIKTTSKAADWMASNCSGAYLLAEAGLLNGKKATTWAGGENGFQRDYPAVKVQVDQNFVIDDGVITSNGSLVSYQAALKLLHLMTSESKAQEVADAIQYSRFSNQPF</sequence>
<dbReference type="GO" id="GO:0006355">
    <property type="term" value="P:regulation of DNA-templated transcription"/>
    <property type="evidence" value="ECO:0007669"/>
    <property type="project" value="TreeGrafter"/>
</dbReference>
<dbReference type="Gene3D" id="3.40.50.880">
    <property type="match status" value="1"/>
</dbReference>
<keyword evidence="5" id="KW-1185">Reference proteome</keyword>
<feature type="signal peptide" evidence="1">
    <location>
        <begin position="1"/>
        <end position="29"/>
    </location>
</feature>
<accession>A0A0P7E8W7</accession>
<evidence type="ECO:0000313" key="6">
    <source>
        <dbReference type="Proteomes" id="UP000714625"/>
    </source>
</evidence>
<dbReference type="EMBL" id="AAXMUW010000002">
    <property type="protein sequence ID" value="EGQ9133939.1"/>
    <property type="molecule type" value="Genomic_DNA"/>
</dbReference>
<comment type="caution">
    <text evidence="3">The sequence shown here is derived from an EMBL/GenBank/DDBJ whole genome shotgun (WGS) entry which is preliminary data.</text>
</comment>
<protein>
    <submittedName>
        <fullName evidence="3">DJ-1/PfpI family protein</fullName>
    </submittedName>
</protein>
<dbReference type="RefSeq" id="WP_005383525.1">
    <property type="nucleotide sequence ID" value="NZ_AP023188.1"/>
</dbReference>
<organism evidence="3 6">
    <name type="scientific">Vibrio alginolyticus</name>
    <dbReference type="NCBI Taxonomy" id="663"/>
    <lineage>
        <taxon>Bacteria</taxon>
        <taxon>Pseudomonadati</taxon>
        <taxon>Pseudomonadota</taxon>
        <taxon>Gammaproteobacteria</taxon>
        <taxon>Vibrionales</taxon>
        <taxon>Vibrionaceae</taxon>
        <taxon>Vibrio</taxon>
    </lineage>
</organism>
<evidence type="ECO:0000313" key="4">
    <source>
        <dbReference type="EMBL" id="PNP20051.1"/>
    </source>
</evidence>
<dbReference type="Proteomes" id="UP000714625">
    <property type="component" value="Unassembled WGS sequence"/>
</dbReference>
<reference evidence="4 5" key="1">
    <citation type="submission" date="2017-12" db="EMBL/GenBank/DDBJ databases">
        <title>FDA dAtabase for Regulatory Grade micrObial Sequences (FDA-ARGOS): Supporting development and validation of Infectious Disease Dx tests.</title>
        <authorList>
            <person name="Hoffmann M."/>
            <person name="Allard M."/>
            <person name="Evans P."/>
            <person name="Brown E."/>
            <person name="Tallon L.J."/>
            <person name="Sadzewicz L."/>
            <person name="Sengamalay N."/>
            <person name="Ott S."/>
            <person name="Godinez A."/>
            <person name="Nagaraj S."/>
            <person name="Vavikolanu K."/>
            <person name="Aluvathingal J."/>
            <person name="Nadendla S."/>
            <person name="Hobson J."/>
            <person name="Sichtig H."/>
        </authorList>
    </citation>
    <scope>NUCLEOTIDE SEQUENCE [LARGE SCALE GENOMIC DNA]</scope>
    <source>
        <strain evidence="5">ATCC 17749</strain>
        <strain evidence="4">FDAARGOS_97</strain>
    </source>
</reference>
<dbReference type="Proteomes" id="UP000054316">
    <property type="component" value="Unassembled WGS sequence"/>
</dbReference>
<dbReference type="PANTHER" id="PTHR43130">
    <property type="entry name" value="ARAC-FAMILY TRANSCRIPTIONAL REGULATOR"/>
    <property type="match status" value="1"/>
</dbReference>
<feature type="chain" id="PRO_5014519910" evidence="1">
    <location>
        <begin position="30"/>
        <end position="228"/>
    </location>
</feature>
<feature type="domain" description="DJ-1/PfpI" evidence="2">
    <location>
        <begin position="32"/>
        <end position="202"/>
    </location>
</feature>
<proteinExistence type="predicted"/>
<gene>
    <name evidence="4" type="ORF">AL553_020640</name>
    <name evidence="3" type="ORF">GHY86_02055</name>
</gene>
<dbReference type="Pfam" id="PF01965">
    <property type="entry name" value="DJ-1_PfpI"/>
    <property type="match status" value="1"/>
</dbReference>
<dbReference type="EMBL" id="LOSN02000002">
    <property type="protein sequence ID" value="PNP20051.1"/>
    <property type="molecule type" value="Genomic_DNA"/>
</dbReference>
<dbReference type="AlphaFoldDB" id="A0A0P7E8W7"/>
<evidence type="ECO:0000256" key="1">
    <source>
        <dbReference type="SAM" id="SignalP"/>
    </source>
</evidence>
<name>A0A0P7E8W7_VIBAL</name>
<evidence type="ECO:0000313" key="3">
    <source>
        <dbReference type="EMBL" id="EGQ9133939.1"/>
    </source>
</evidence>
<dbReference type="PANTHER" id="PTHR43130:SF3">
    <property type="entry name" value="HTH-TYPE TRANSCRIPTIONAL REGULATOR RV1931C"/>
    <property type="match status" value="1"/>
</dbReference>
<keyword evidence="1" id="KW-0732">Signal</keyword>
<evidence type="ECO:0000259" key="2">
    <source>
        <dbReference type="Pfam" id="PF01965"/>
    </source>
</evidence>
<dbReference type="InterPro" id="IPR002818">
    <property type="entry name" value="DJ-1/PfpI"/>
</dbReference>
<dbReference type="SUPFAM" id="SSF52317">
    <property type="entry name" value="Class I glutamine amidotransferase-like"/>
    <property type="match status" value="1"/>
</dbReference>
<dbReference type="CDD" id="cd03139">
    <property type="entry name" value="GATase1_PfpI_2"/>
    <property type="match status" value="1"/>
</dbReference>
<dbReference type="InterPro" id="IPR052158">
    <property type="entry name" value="INH-QAR"/>
</dbReference>